<dbReference type="AlphaFoldDB" id="A0A0A9BI26"/>
<accession>A0A0A9BI26</accession>
<organism evidence="1">
    <name type="scientific">Arundo donax</name>
    <name type="common">Giant reed</name>
    <name type="synonym">Donax arundinaceus</name>
    <dbReference type="NCBI Taxonomy" id="35708"/>
    <lineage>
        <taxon>Eukaryota</taxon>
        <taxon>Viridiplantae</taxon>
        <taxon>Streptophyta</taxon>
        <taxon>Embryophyta</taxon>
        <taxon>Tracheophyta</taxon>
        <taxon>Spermatophyta</taxon>
        <taxon>Magnoliopsida</taxon>
        <taxon>Liliopsida</taxon>
        <taxon>Poales</taxon>
        <taxon>Poaceae</taxon>
        <taxon>PACMAD clade</taxon>
        <taxon>Arundinoideae</taxon>
        <taxon>Arundineae</taxon>
        <taxon>Arundo</taxon>
    </lineage>
</organism>
<sequence>MFIIIFHLYVLHALNLHITIQAWSCNKRN</sequence>
<proteinExistence type="predicted"/>
<protein>
    <submittedName>
        <fullName evidence="1">Uncharacterized protein</fullName>
    </submittedName>
</protein>
<evidence type="ECO:0000313" key="1">
    <source>
        <dbReference type="EMBL" id="JAD63011.1"/>
    </source>
</evidence>
<name>A0A0A9BI26_ARUDO</name>
<dbReference type="EMBL" id="GBRH01234884">
    <property type="protein sequence ID" value="JAD63011.1"/>
    <property type="molecule type" value="Transcribed_RNA"/>
</dbReference>
<reference evidence="1" key="2">
    <citation type="journal article" date="2015" name="Data Brief">
        <title>Shoot transcriptome of the giant reed, Arundo donax.</title>
        <authorList>
            <person name="Barrero R.A."/>
            <person name="Guerrero F.D."/>
            <person name="Moolhuijzen P."/>
            <person name="Goolsby J.A."/>
            <person name="Tidwell J."/>
            <person name="Bellgard S.E."/>
            <person name="Bellgard M.I."/>
        </authorList>
    </citation>
    <scope>NUCLEOTIDE SEQUENCE</scope>
    <source>
        <tissue evidence="1">Shoot tissue taken approximately 20 cm above the soil surface</tissue>
    </source>
</reference>
<reference evidence="1" key="1">
    <citation type="submission" date="2014-09" db="EMBL/GenBank/DDBJ databases">
        <authorList>
            <person name="Magalhaes I.L.F."/>
            <person name="Oliveira U."/>
            <person name="Santos F.R."/>
            <person name="Vidigal T.H.D.A."/>
            <person name="Brescovit A.D."/>
            <person name="Santos A.J."/>
        </authorList>
    </citation>
    <scope>NUCLEOTIDE SEQUENCE</scope>
    <source>
        <tissue evidence="1">Shoot tissue taken approximately 20 cm above the soil surface</tissue>
    </source>
</reference>